<sequence>MFRNIFILESRQGWSAIQPNFDPVQDFVLTYDFALRKLVEDSGGAARYVDHLCEQSLMQENNFLMYRFFRDWHLDADGADIFRYREVDFGFSFRIEIWNDYTFYVRSRLCLEQLRGFVYQQIYLDSGLPLLRETLDDMGLAFEVLECSASAESAADGYFFPIHRWMNERLRIRLPRHVLRDLVVTVQGVAMSWLDRAVDCFGGKAGVFVQEYHPTRRLLQRLRQHPGIRVLQAHFSAAPGLMKFLRERPIPIYGRLKTYQEPSARLMEAFRQRRSARLILSNGVDITDAVNRSINRKIVEVLPQVLRALDCVINYLDRHPLRLEILIANIGQVAMLVDSVAKSRGVPSYMIINGLLGNDYLDEAKYATVINAYSKSIRENYFRGMDNIVCLGDPRMDAYAHAPVRRINRVTPTITIGASGFSNIDLNSFLAVEFEFLYEVLLAIRNLEHPAPAFRVVLKVRPNGYLELYRQFTEEYFPGMVNLIVDQVPMREVLHESDLFISIYSQTLFEASCLGIPVIYHKNDREIMDPPFDGESELVTTHNVSDLEQALQDFLVGSHRFDAFLDKSVMEKYIGPLDGKNLERNFDYVIGLLEHSSACSGEQGKR</sequence>
<dbReference type="STRING" id="418702.BJN45_04940"/>
<reference evidence="1 2" key="1">
    <citation type="submission" date="2016-10" db="EMBL/GenBank/DDBJ databases">
        <title>Alkaliphiles isolated from bioreactors.</title>
        <authorList>
            <person name="Salah Z."/>
            <person name="Rout S.P."/>
            <person name="Humphreys P.N."/>
        </authorList>
    </citation>
    <scope>NUCLEOTIDE SEQUENCE [LARGE SCALE GENOMIC DNA]</scope>
    <source>
        <strain evidence="1 2">ZS02</strain>
    </source>
</reference>
<organism evidence="1 2">
    <name type="scientific">Azonexus hydrophilus</name>
    <dbReference type="NCBI Taxonomy" id="418702"/>
    <lineage>
        <taxon>Bacteria</taxon>
        <taxon>Pseudomonadati</taxon>
        <taxon>Pseudomonadota</taxon>
        <taxon>Betaproteobacteria</taxon>
        <taxon>Rhodocyclales</taxon>
        <taxon>Azonexaceae</taxon>
        <taxon>Azonexus</taxon>
    </lineage>
</organism>
<dbReference type="SUPFAM" id="SSF53756">
    <property type="entry name" value="UDP-Glycosyltransferase/glycogen phosphorylase"/>
    <property type="match status" value="1"/>
</dbReference>
<dbReference type="InterPro" id="IPR043148">
    <property type="entry name" value="TagF_C"/>
</dbReference>
<protein>
    <submittedName>
        <fullName evidence="1">Uncharacterized protein</fullName>
    </submittedName>
</protein>
<evidence type="ECO:0000313" key="1">
    <source>
        <dbReference type="EMBL" id="OMG54576.1"/>
    </source>
</evidence>
<dbReference type="EMBL" id="MTHD01000002">
    <property type="protein sequence ID" value="OMG54576.1"/>
    <property type="molecule type" value="Genomic_DNA"/>
</dbReference>
<evidence type="ECO:0000313" key="2">
    <source>
        <dbReference type="Proteomes" id="UP000187526"/>
    </source>
</evidence>
<comment type="caution">
    <text evidence="1">The sequence shown here is derived from an EMBL/GenBank/DDBJ whole genome shotgun (WGS) entry which is preliminary data.</text>
</comment>
<dbReference type="Proteomes" id="UP000187526">
    <property type="component" value="Unassembled WGS sequence"/>
</dbReference>
<keyword evidence="2" id="KW-1185">Reference proteome</keyword>
<name>A0A1R1I743_9RHOO</name>
<accession>A0A1R1I743</accession>
<dbReference type="AlphaFoldDB" id="A0A1R1I743"/>
<gene>
    <name evidence="1" type="ORF">BJN45_04940</name>
</gene>
<dbReference type="Gene3D" id="3.40.50.12580">
    <property type="match status" value="1"/>
</dbReference>
<proteinExistence type="predicted"/>